<proteinExistence type="inferred from homology"/>
<evidence type="ECO:0000256" key="1">
    <source>
        <dbReference type="ARBA" id="ARBA00022679"/>
    </source>
</evidence>
<reference evidence="7" key="1">
    <citation type="journal article" date="2017" name="Nature">
        <title>Asgard archaea illuminate the origin of eukaryotic cellular complexity.</title>
        <authorList>
            <person name="Zaremba-Niedzwiedzka K."/>
            <person name="Caceres E.F."/>
            <person name="Saw J.H."/>
            <person name="Backstrom D."/>
            <person name="Juzokaite L."/>
            <person name="Vancaester E."/>
            <person name="Seitz K.W."/>
            <person name="Anantharaman K."/>
            <person name="Starnawski P."/>
            <person name="Kjeldsen K.U."/>
            <person name="Scott M.B."/>
            <person name="Nunoura T."/>
            <person name="Banfield J.F."/>
            <person name="Schramm A."/>
            <person name="Baker B.J."/>
            <person name="Spang A."/>
            <person name="Ettema T.J.G."/>
        </authorList>
    </citation>
    <scope>NUCLEOTIDE SEQUENCE</scope>
    <source>
        <strain evidence="7">LCB_4</strain>
    </source>
</reference>
<evidence type="ECO:0000256" key="4">
    <source>
        <dbReference type="ARBA" id="ARBA00022840"/>
    </source>
</evidence>
<keyword evidence="4 5" id="KW-0067">ATP-binding</keyword>
<evidence type="ECO:0000259" key="6">
    <source>
        <dbReference type="Pfam" id="PF01973"/>
    </source>
</evidence>
<dbReference type="Pfam" id="PF01973">
    <property type="entry name" value="MptE-like"/>
    <property type="match status" value="1"/>
</dbReference>
<gene>
    <name evidence="5" type="primary">mptE</name>
    <name evidence="7" type="ORF">OdinLCB4_003025</name>
</gene>
<evidence type="ECO:0000313" key="7">
    <source>
        <dbReference type="EMBL" id="WEU40900.1"/>
    </source>
</evidence>
<comment type="catalytic activity">
    <reaction evidence="5">
        <text>6-hydroxymethyl-7,8-dihydropterin + ATP = (7,8-dihydropterin-6-yl)methyl diphosphate + AMP + H(+)</text>
        <dbReference type="Rhea" id="RHEA:11412"/>
        <dbReference type="ChEBI" id="CHEBI:15378"/>
        <dbReference type="ChEBI" id="CHEBI:30616"/>
        <dbReference type="ChEBI" id="CHEBI:44841"/>
        <dbReference type="ChEBI" id="CHEBI:72950"/>
        <dbReference type="ChEBI" id="CHEBI:456215"/>
        <dbReference type="EC" id="2.7.6.3"/>
    </reaction>
</comment>
<dbReference type="InterPro" id="IPR027510">
    <property type="entry name" value="HMPDK_MptE"/>
</dbReference>
<organism evidence="7 8">
    <name type="scientific">Odinarchaeota yellowstonii (strain LCB_4)</name>
    <dbReference type="NCBI Taxonomy" id="1841599"/>
    <lineage>
        <taxon>Archaea</taxon>
        <taxon>Promethearchaeati</taxon>
        <taxon>Candidatus Odinarchaeota</taxon>
        <taxon>Candidatus Odinarchaeia</taxon>
        <taxon>Candidatus Odinarchaeales</taxon>
        <taxon>Candidatus Odinarchaeaceae</taxon>
        <taxon>Candidatus Odinarchaeum</taxon>
    </lineage>
</organism>
<evidence type="ECO:0000256" key="5">
    <source>
        <dbReference type="HAMAP-Rule" id="MF_02131"/>
    </source>
</evidence>
<dbReference type="InterPro" id="IPR036759">
    <property type="entry name" value="TPK_catalytic_sf"/>
</dbReference>
<dbReference type="SUPFAM" id="SSF63999">
    <property type="entry name" value="Thiamin pyrophosphokinase, catalytic domain"/>
    <property type="match status" value="1"/>
</dbReference>
<keyword evidence="5" id="KW-0460">Magnesium</keyword>
<dbReference type="Gene3D" id="3.40.50.10240">
    <property type="entry name" value="Thiamin pyrophosphokinase, catalytic domain"/>
    <property type="match status" value="1"/>
</dbReference>
<sequence length="268" mass="29939">MIVKNKLASLKTNFLEKWYPRILAEFGYNAGLDLKAAKLLATMLPSPETLIEKLDFLISNNPIIIIAPGPSLESSIPVVKPALQRLQDKLTLIAVDGALTPLLDNKLTPHILVTDLDGVKPEFLLNASCEIIVLHAHGDNIHRIERYPPQLFSKTLGTCQVDFNNKILNIGGFTDGDRAVCLCEVFNADSVFLLGMDFGFMIGRFSKPYLKTTVEADAAKRRKLIYAMNIIEELIFNSKVKYYCLLHNSELARIPVIGLEELQRLTCL</sequence>
<dbReference type="GO" id="GO:0003848">
    <property type="term" value="F:2-amino-4-hydroxy-6-hydroxymethyldihydropteridine diphosphokinase activity"/>
    <property type="evidence" value="ECO:0007669"/>
    <property type="project" value="UniProtKB-UniRule"/>
</dbReference>
<dbReference type="InterPro" id="IPR002826">
    <property type="entry name" value="MptE-like"/>
</dbReference>
<evidence type="ECO:0000313" key="8">
    <source>
        <dbReference type="Proteomes" id="UP000186851"/>
    </source>
</evidence>
<dbReference type="GO" id="GO:0016301">
    <property type="term" value="F:kinase activity"/>
    <property type="evidence" value="ECO:0007669"/>
    <property type="project" value="UniProtKB-KW"/>
</dbReference>
<dbReference type="PANTHER" id="PTHR39648:SF1">
    <property type="entry name" value="6-HYDROXYMETHYL-7,8-DIHYDROPTERIN PYROPHOSPHOKINASE"/>
    <property type="match status" value="1"/>
</dbReference>
<dbReference type="HAMAP" id="MF_02131">
    <property type="entry name" value="HMPDK_arch"/>
    <property type="match status" value="1"/>
</dbReference>
<keyword evidence="2 5" id="KW-0547">Nucleotide-binding</keyword>
<protein>
    <recommendedName>
        <fullName evidence="5">6-hydroxymethyl-7,8-dihydropterin pyrophosphokinase</fullName>
        <shortName evidence="5">HPPK</shortName>
        <ecNumber evidence="5">2.7.6.3</ecNumber>
    </recommendedName>
    <alternativeName>
        <fullName evidence="5">2-amino-4-hydroxy-6-hydroxymethyldihydropteridine pyrophosphokinase</fullName>
    </alternativeName>
    <alternativeName>
        <fullName evidence="5">6-hydroxymethyl-7,8-dihydropterin diphosphokinase</fullName>
        <shortName evidence="5">6-HMPDK</shortName>
    </alternativeName>
    <alternativeName>
        <fullName evidence="5">7,8-dihydro-6-hydroxymethylpterin diphosphokinase</fullName>
    </alternativeName>
    <alternativeName>
        <fullName evidence="5">7,8-dihydro-6-hydroxymethylpterin pyrophosphokinase</fullName>
        <shortName evidence="5">PPPK</shortName>
    </alternativeName>
</protein>
<evidence type="ECO:0000256" key="3">
    <source>
        <dbReference type="ARBA" id="ARBA00022777"/>
    </source>
</evidence>
<dbReference type="GO" id="GO:0004788">
    <property type="term" value="F:thiamine diphosphokinase activity"/>
    <property type="evidence" value="ECO:0007669"/>
    <property type="project" value="InterPro"/>
</dbReference>
<dbReference type="EMBL" id="CP091871">
    <property type="protein sequence ID" value="WEU40900.1"/>
    <property type="molecule type" value="Genomic_DNA"/>
</dbReference>
<name>A0AAF0IBZ9_ODILC</name>
<dbReference type="GO" id="GO:0000287">
    <property type="term" value="F:magnesium ion binding"/>
    <property type="evidence" value="ECO:0007669"/>
    <property type="project" value="UniProtKB-UniRule"/>
</dbReference>
<comment type="function">
    <text evidence="5">Catalyzes the transfer of diphosphate from ATP to 6-hydroxymethyl-7,8-dihydropterin (6-HMD), leading to 6-hydroxymethyl-7,8-dihydropterin diphosphate (6-HMDP).</text>
</comment>
<dbReference type="AlphaFoldDB" id="A0AAF0IBZ9"/>
<keyword evidence="1 5" id="KW-0808">Transferase</keyword>
<dbReference type="Proteomes" id="UP000186851">
    <property type="component" value="Chromosome"/>
</dbReference>
<dbReference type="GO" id="GO:0009229">
    <property type="term" value="P:thiamine diphosphate biosynthetic process"/>
    <property type="evidence" value="ECO:0007669"/>
    <property type="project" value="InterPro"/>
</dbReference>
<comment type="cofactor">
    <cofactor evidence="5">
        <name>Mg(2+)</name>
        <dbReference type="ChEBI" id="CHEBI:18420"/>
    </cofactor>
</comment>
<comment type="similarity">
    <text evidence="5">Belongs to the archaeal 6-HMPDK family.</text>
</comment>
<dbReference type="KEGG" id="oyw:OdinLCB4_003025"/>
<accession>A0AAF0IBZ9</accession>
<feature type="domain" description="6-hydroxymethylpterin diphosphokinase MptE-like" evidence="6">
    <location>
        <begin position="56"/>
        <end position="201"/>
    </location>
</feature>
<dbReference type="PANTHER" id="PTHR39648">
    <property type="entry name" value="6-HYDROXYMETHYL-7,8-DIHYDROPTERIN PYROPHOSPHOKINASE"/>
    <property type="match status" value="1"/>
</dbReference>
<evidence type="ECO:0000256" key="2">
    <source>
        <dbReference type="ARBA" id="ARBA00022741"/>
    </source>
</evidence>
<keyword evidence="3 5" id="KW-0418">Kinase</keyword>
<dbReference type="EC" id="2.7.6.3" evidence="5"/>
<reference evidence="7" key="2">
    <citation type="journal article" date="2022" name="Nat. Microbiol.">
        <title>A closed Candidatus Odinarchaeum chromosome exposes Asgard archaeal viruses.</title>
        <authorList>
            <person name="Tamarit D."/>
            <person name="Caceres E.F."/>
            <person name="Krupovic M."/>
            <person name="Nijland R."/>
            <person name="Eme L."/>
            <person name="Robinson N.P."/>
            <person name="Ettema T.J.G."/>
        </authorList>
    </citation>
    <scope>NUCLEOTIDE SEQUENCE</scope>
    <source>
        <strain evidence="7">LCB_4</strain>
    </source>
</reference>
<dbReference type="GO" id="GO:0005524">
    <property type="term" value="F:ATP binding"/>
    <property type="evidence" value="ECO:0007669"/>
    <property type="project" value="UniProtKB-UniRule"/>
</dbReference>